<keyword evidence="12" id="KW-0808">Transferase</keyword>
<dbReference type="InterPro" id="IPR004358">
    <property type="entry name" value="Sig_transdc_His_kin-like_C"/>
</dbReference>
<dbReference type="SUPFAM" id="SSF47384">
    <property type="entry name" value="Homodimeric domain of signal transducing histidine kinase"/>
    <property type="match status" value="1"/>
</dbReference>
<dbReference type="Pfam" id="PF02743">
    <property type="entry name" value="dCache_1"/>
    <property type="match status" value="1"/>
</dbReference>
<dbReference type="InterPro" id="IPR036097">
    <property type="entry name" value="HisK_dim/P_sf"/>
</dbReference>
<dbReference type="Pfam" id="PF02518">
    <property type="entry name" value="HATPase_c"/>
    <property type="match status" value="1"/>
</dbReference>
<dbReference type="PANTHER" id="PTHR43065:SF49">
    <property type="entry name" value="HISTIDINE KINASE"/>
    <property type="match status" value="1"/>
</dbReference>
<dbReference type="Gene3D" id="3.40.50.2300">
    <property type="match status" value="1"/>
</dbReference>
<dbReference type="InterPro" id="IPR003594">
    <property type="entry name" value="HATPase_dom"/>
</dbReference>
<dbReference type="CDD" id="cd12914">
    <property type="entry name" value="PDC1_DGC_like"/>
    <property type="match status" value="1"/>
</dbReference>
<dbReference type="Proteomes" id="UP000283458">
    <property type="component" value="Unassembled WGS sequence"/>
</dbReference>
<proteinExistence type="predicted"/>
<dbReference type="GO" id="GO:0000155">
    <property type="term" value="F:phosphorelay sensor kinase activity"/>
    <property type="evidence" value="ECO:0007669"/>
    <property type="project" value="InterPro"/>
</dbReference>
<dbReference type="InterPro" id="IPR001789">
    <property type="entry name" value="Sig_transdc_resp-reg_receiver"/>
</dbReference>
<keyword evidence="4" id="KW-1003">Cell membrane</keyword>
<dbReference type="EMBL" id="QYUL01000003">
    <property type="protein sequence ID" value="RJF79283.1"/>
    <property type="molecule type" value="Genomic_DNA"/>
</dbReference>
<keyword evidence="6 9" id="KW-1133">Transmembrane helix</keyword>
<evidence type="ECO:0000313" key="13">
    <source>
        <dbReference type="Proteomes" id="UP000283458"/>
    </source>
</evidence>
<dbReference type="Gene3D" id="3.30.565.10">
    <property type="entry name" value="Histidine kinase-like ATPase, C-terminal domain"/>
    <property type="match status" value="1"/>
</dbReference>
<dbReference type="InterPro" id="IPR033479">
    <property type="entry name" value="dCache_1"/>
</dbReference>
<evidence type="ECO:0000256" key="2">
    <source>
        <dbReference type="ARBA" id="ARBA00004651"/>
    </source>
</evidence>
<keyword evidence="13" id="KW-1185">Reference proteome</keyword>
<dbReference type="SUPFAM" id="SSF55874">
    <property type="entry name" value="ATPase domain of HSP90 chaperone/DNA topoisomerase II/histidine kinase"/>
    <property type="match status" value="1"/>
</dbReference>
<protein>
    <recommendedName>
        <fullName evidence="3">histidine kinase</fullName>
        <ecNumber evidence="3">2.7.13.3</ecNumber>
    </recommendedName>
</protein>
<evidence type="ECO:0000256" key="4">
    <source>
        <dbReference type="ARBA" id="ARBA00022475"/>
    </source>
</evidence>
<evidence type="ECO:0000256" key="3">
    <source>
        <dbReference type="ARBA" id="ARBA00012438"/>
    </source>
</evidence>
<evidence type="ECO:0000259" key="11">
    <source>
        <dbReference type="PROSITE" id="PS50110"/>
    </source>
</evidence>
<dbReference type="InterPro" id="IPR036890">
    <property type="entry name" value="HATPase_C_sf"/>
</dbReference>
<evidence type="ECO:0000256" key="7">
    <source>
        <dbReference type="ARBA" id="ARBA00023136"/>
    </source>
</evidence>
<dbReference type="Gene3D" id="1.10.287.130">
    <property type="match status" value="1"/>
</dbReference>
<accession>A0A418VS30</accession>
<dbReference type="PROSITE" id="PS50110">
    <property type="entry name" value="RESPONSE_REGULATORY"/>
    <property type="match status" value="1"/>
</dbReference>
<gene>
    <name evidence="12" type="ORF">D3877_20995</name>
</gene>
<dbReference type="InterPro" id="IPR005467">
    <property type="entry name" value="His_kinase_dom"/>
</dbReference>
<name>A0A418VS30_9PROT</name>
<evidence type="ECO:0000256" key="9">
    <source>
        <dbReference type="SAM" id="Phobius"/>
    </source>
</evidence>
<dbReference type="PROSITE" id="PS50109">
    <property type="entry name" value="HIS_KIN"/>
    <property type="match status" value="1"/>
</dbReference>
<dbReference type="PRINTS" id="PR00344">
    <property type="entry name" value="BCTRLSENSOR"/>
</dbReference>
<dbReference type="PANTHER" id="PTHR43065">
    <property type="entry name" value="SENSOR HISTIDINE KINASE"/>
    <property type="match status" value="1"/>
</dbReference>
<evidence type="ECO:0000259" key="10">
    <source>
        <dbReference type="PROSITE" id="PS50109"/>
    </source>
</evidence>
<dbReference type="CDD" id="cd00156">
    <property type="entry name" value="REC"/>
    <property type="match status" value="1"/>
</dbReference>
<feature type="domain" description="Response regulatory" evidence="11">
    <location>
        <begin position="662"/>
        <end position="777"/>
    </location>
</feature>
<dbReference type="Pfam" id="PF00072">
    <property type="entry name" value="Response_reg"/>
    <property type="match status" value="1"/>
</dbReference>
<feature type="domain" description="Histidine kinase" evidence="10">
    <location>
        <begin position="416"/>
        <end position="635"/>
    </location>
</feature>
<dbReference type="Gene3D" id="3.30.450.20">
    <property type="entry name" value="PAS domain"/>
    <property type="match status" value="2"/>
</dbReference>
<evidence type="ECO:0000256" key="6">
    <source>
        <dbReference type="ARBA" id="ARBA00022989"/>
    </source>
</evidence>
<dbReference type="AlphaFoldDB" id="A0A418VS30"/>
<dbReference type="CDD" id="cd12915">
    <property type="entry name" value="PDC2_DGC_like"/>
    <property type="match status" value="1"/>
</dbReference>
<dbReference type="EC" id="2.7.13.3" evidence="3"/>
<comment type="subcellular location">
    <subcellularLocation>
        <location evidence="2">Cell membrane</location>
        <topology evidence="2">Multi-pass membrane protein</topology>
    </subcellularLocation>
</comment>
<dbReference type="SMART" id="SM00448">
    <property type="entry name" value="REC"/>
    <property type="match status" value="1"/>
</dbReference>
<keyword evidence="8" id="KW-0597">Phosphoprotein</keyword>
<organism evidence="12 13">
    <name type="scientific">Azospirillum cavernae</name>
    <dbReference type="NCBI Taxonomy" id="2320860"/>
    <lineage>
        <taxon>Bacteria</taxon>
        <taxon>Pseudomonadati</taxon>
        <taxon>Pseudomonadota</taxon>
        <taxon>Alphaproteobacteria</taxon>
        <taxon>Rhodospirillales</taxon>
        <taxon>Azospirillaceae</taxon>
        <taxon>Azospirillum</taxon>
    </lineage>
</organism>
<evidence type="ECO:0000256" key="8">
    <source>
        <dbReference type="PROSITE-ProRule" id="PRU00169"/>
    </source>
</evidence>
<feature type="transmembrane region" description="Helical" evidence="9">
    <location>
        <begin position="349"/>
        <end position="370"/>
    </location>
</feature>
<evidence type="ECO:0000313" key="12">
    <source>
        <dbReference type="EMBL" id="RJF79283.1"/>
    </source>
</evidence>
<keyword evidence="5 9" id="KW-0812">Transmembrane</keyword>
<keyword evidence="12" id="KW-0418">Kinase</keyword>
<evidence type="ECO:0000256" key="5">
    <source>
        <dbReference type="ARBA" id="ARBA00022692"/>
    </source>
</evidence>
<feature type="transmembrane region" description="Helical" evidence="9">
    <location>
        <begin position="68"/>
        <end position="87"/>
    </location>
</feature>
<keyword evidence="7 9" id="KW-0472">Membrane</keyword>
<comment type="catalytic activity">
    <reaction evidence="1">
        <text>ATP + protein L-histidine = ADP + protein N-phospho-L-histidine.</text>
        <dbReference type="EC" id="2.7.13.3"/>
    </reaction>
</comment>
<feature type="modified residue" description="4-aspartylphosphate" evidence="8">
    <location>
        <position position="712"/>
    </location>
</feature>
<dbReference type="SMART" id="SM00387">
    <property type="entry name" value="HATPase_c"/>
    <property type="match status" value="1"/>
</dbReference>
<dbReference type="InterPro" id="IPR011006">
    <property type="entry name" value="CheY-like_superfamily"/>
</dbReference>
<comment type="caution">
    <text evidence="12">The sequence shown here is derived from an EMBL/GenBank/DDBJ whole genome shotgun (WGS) entry which is preliminary data.</text>
</comment>
<evidence type="ECO:0000256" key="1">
    <source>
        <dbReference type="ARBA" id="ARBA00000085"/>
    </source>
</evidence>
<reference evidence="12 13" key="1">
    <citation type="submission" date="2018-09" db="EMBL/GenBank/DDBJ databases">
        <authorList>
            <person name="Zhu H."/>
        </authorList>
    </citation>
    <scope>NUCLEOTIDE SEQUENCE [LARGE SCALE GENOMIC DNA]</scope>
    <source>
        <strain evidence="12 13">K2W22B-5</strain>
    </source>
</reference>
<dbReference type="GO" id="GO:0005886">
    <property type="term" value="C:plasma membrane"/>
    <property type="evidence" value="ECO:0007669"/>
    <property type="project" value="UniProtKB-SubCell"/>
</dbReference>
<sequence length="783" mass="83491">MAYAAWLGRVARNATLTLATAPPMIHKPRWLQSWRWGVSLNAMVARSVLPSWPDRWLSHLRASRPLRLLFLIGVLALAAIVAGTAQYTQILRDKEIDGAKRELATLNLSLAEQTARALQSVDLVLTSVIDQMKAEGVATPEDVVRLRSDQDTHELLKAKASVVPQLDAVTLIGADGQLVNFSRFYPPPAINVAERDFFLALKDRNTDEPFLSQPVENRGSGAWTVYLTRRVSAPDGRFLGLALGAIDLDYFQRLYRGLRVGDATSSISLWRRDGILLTRHPALPGVGKPVGQRLFLDVLSKADSGVFLAPDGLDAGTRVVATRAVQAYPVVVNVTRTLVDVLAGWRAQVATIVVAGLVGSLAVLLALWALARQFWAYEATAQAMAEARQAVEGREQAEQALRQAQKMEAIGQLTGGVAHDFNNLLQAIGINLHVIESRSQDDRVVGPARMALQAVERGATLTQHLLAFSRRQQLRPEIVDVDVLTARVAALLERTLGGAVRVERWSAPGLWSAMIDANQLEMALMNLAINGRDAMPGGGTLTIAATNRAVGESSIAGLSSGEYVAIAMRDTGTGMTPEVAARAFEPFFTTKEVGRGTGLGLSMVHGLATQSGGGVAIDSQPGGGTTVTLFLPRATAKLVAIAPASSSASARAPVGEAASLCSILLVDDEDLVRGATADFLTQAGFAVQEAADAETALGLLDQGPPVDVIVTDHMMPGMNGLDMVRAIRARNNPIPILMVTGYAEELMAEVVDVADGLSLLAKPVMPQSLVRSIRSMAAMNSAA</sequence>
<dbReference type="SUPFAM" id="SSF52172">
    <property type="entry name" value="CheY-like"/>
    <property type="match status" value="1"/>
</dbReference>